<dbReference type="AlphaFoldDB" id="A0A7Y8VRP0"/>
<evidence type="ECO:0000313" key="1">
    <source>
        <dbReference type="EMBL" id="NWO23172.1"/>
    </source>
</evidence>
<proteinExistence type="predicted"/>
<dbReference type="RefSeq" id="WP_178978358.1">
    <property type="nucleotide sequence ID" value="NZ_JABXYR010000001.1"/>
</dbReference>
<reference evidence="1 2" key="1">
    <citation type="submission" date="2020-06" db="EMBL/GenBank/DDBJ databases">
        <title>Mogibacterium timidum strain W9173 genomic sequence.</title>
        <authorList>
            <person name="Wade W.G."/>
            <person name="Johnston C.D."/>
            <person name="Chen T."/>
            <person name="Dewhirst F.E."/>
        </authorList>
    </citation>
    <scope>NUCLEOTIDE SEQUENCE [LARGE SCALE GENOMIC DNA]</scope>
    <source>
        <strain evidence="1 2">W9173</strain>
    </source>
</reference>
<gene>
    <name evidence="1" type="ORF">HW270_03630</name>
</gene>
<sequence>MGFKFVGADKLEKALRDKAKLAAAKQIVRSCGTKLQRGAENNAPVDTGTLKRSITLEIEDDGLTAVVAPHTEYAAYVEYGTRYMTAQPYMRPTYEEVKAEFKSKMEELVR</sequence>
<dbReference type="EMBL" id="JABXYR010000001">
    <property type="protein sequence ID" value="NWO23172.1"/>
    <property type="molecule type" value="Genomic_DNA"/>
</dbReference>
<name>A0A7Y8VRP0_9FIRM</name>
<dbReference type="NCBIfam" id="TIGR01725">
    <property type="entry name" value="phge_HK97_gp10"/>
    <property type="match status" value="1"/>
</dbReference>
<accession>A0A7Y8VRP0</accession>
<comment type="caution">
    <text evidence="1">The sequence shown here is derived from an EMBL/GenBank/DDBJ whole genome shotgun (WGS) entry which is preliminary data.</text>
</comment>
<protein>
    <submittedName>
        <fullName evidence="1">HK97 gp10 family phage protein</fullName>
    </submittedName>
</protein>
<dbReference type="InterPro" id="IPR010064">
    <property type="entry name" value="HK97-gp10_tail"/>
</dbReference>
<evidence type="ECO:0000313" key="2">
    <source>
        <dbReference type="Proteomes" id="UP000526307"/>
    </source>
</evidence>
<dbReference type="Proteomes" id="UP000526307">
    <property type="component" value="Unassembled WGS sequence"/>
</dbReference>
<dbReference type="Pfam" id="PF04883">
    <property type="entry name" value="HK97-gp10_like"/>
    <property type="match status" value="1"/>
</dbReference>
<keyword evidence="2" id="KW-1185">Reference proteome</keyword>
<organism evidence="1 2">
    <name type="scientific">Mogibacterium timidum</name>
    <dbReference type="NCBI Taxonomy" id="35519"/>
    <lineage>
        <taxon>Bacteria</taxon>
        <taxon>Bacillati</taxon>
        <taxon>Bacillota</taxon>
        <taxon>Clostridia</taxon>
        <taxon>Peptostreptococcales</taxon>
        <taxon>Anaerovoracaceae</taxon>
        <taxon>Mogibacterium</taxon>
    </lineage>
</organism>